<reference evidence="2" key="1">
    <citation type="submission" date="2022-10" db="EMBL/GenBank/DDBJ databases">
        <title>The complete genomes of actinobacterial strains from the NBC collection.</title>
        <authorList>
            <person name="Joergensen T.S."/>
            <person name="Alvarez Arevalo M."/>
            <person name="Sterndorff E.B."/>
            <person name="Faurdal D."/>
            <person name="Vuksanovic O."/>
            <person name="Mourched A.-S."/>
            <person name="Charusanti P."/>
            <person name="Shaw S."/>
            <person name="Blin K."/>
            <person name="Weber T."/>
        </authorList>
    </citation>
    <scope>NUCLEOTIDE SEQUENCE</scope>
    <source>
        <strain evidence="2">NBC_00119</strain>
    </source>
</reference>
<gene>
    <name evidence="2" type="ORF">OHU69_13115</name>
</gene>
<dbReference type="AlphaFoldDB" id="A0AAU1U3C3"/>
<feature type="region of interest" description="Disordered" evidence="1">
    <location>
        <begin position="125"/>
        <end position="194"/>
    </location>
</feature>
<evidence type="ECO:0000256" key="1">
    <source>
        <dbReference type="SAM" id="MobiDB-lite"/>
    </source>
</evidence>
<evidence type="ECO:0000313" key="2">
    <source>
        <dbReference type="EMBL" id="WTS11889.1"/>
    </source>
</evidence>
<dbReference type="EMBL" id="CP108195">
    <property type="protein sequence ID" value="WTS11889.1"/>
    <property type="molecule type" value="Genomic_DNA"/>
</dbReference>
<protein>
    <submittedName>
        <fullName evidence="2">Uncharacterized protein</fullName>
    </submittedName>
</protein>
<accession>A0AAU1U3C3</accession>
<feature type="compositionally biased region" description="Basic and acidic residues" evidence="1">
    <location>
        <begin position="131"/>
        <end position="141"/>
    </location>
</feature>
<organism evidence="2">
    <name type="scientific">Streptomyces sp. NBC_00119</name>
    <dbReference type="NCBI Taxonomy" id="2975659"/>
    <lineage>
        <taxon>Bacteria</taxon>
        <taxon>Bacillati</taxon>
        <taxon>Actinomycetota</taxon>
        <taxon>Actinomycetes</taxon>
        <taxon>Kitasatosporales</taxon>
        <taxon>Streptomycetaceae</taxon>
        <taxon>Streptomyces</taxon>
    </lineage>
</organism>
<proteinExistence type="predicted"/>
<feature type="region of interest" description="Disordered" evidence="1">
    <location>
        <begin position="59"/>
        <end position="84"/>
    </location>
</feature>
<sequence>MHHEIPQALTGISASPAASDPGHLQAALCSALGQRGLECTVEYGLSDYIVHAELPDGSSLIISPPQEPPSEHPESPESWMVTRHRSAEPAVYEVIYDSEPDGPHARHGGSVPDLLSAVDARLDQVGVPPRQEQERSAKERAANVLPPASAPSRVSVALAPSPSVGQHVLPTGPPTESSARAAPPPARPSTAPGL</sequence>
<name>A0AAU1U3C3_9ACTN</name>